<dbReference type="SMART" id="SM00382">
    <property type="entry name" value="AAA"/>
    <property type="match status" value="1"/>
</dbReference>
<dbReference type="GO" id="GO:0005524">
    <property type="term" value="F:ATP binding"/>
    <property type="evidence" value="ECO:0007669"/>
    <property type="project" value="UniProtKB-KW"/>
</dbReference>
<dbReference type="PANTHER" id="PTHR43297:SF2">
    <property type="entry name" value="DIPEPTIDE TRANSPORT ATP-BINDING PROTEIN DPPD"/>
    <property type="match status" value="1"/>
</dbReference>
<dbReference type="CDD" id="cd03257">
    <property type="entry name" value="ABC_NikE_OppD_transporters"/>
    <property type="match status" value="1"/>
</dbReference>
<sequence length="350" mass="39052">MNEQEHLLSVNHLTTSFKINGEYYPAVDDVSFNINKNEVLALVGESGSGKSATAFSLMKLHRHARVQGEVLFEGKDILKSSEKDMNNIRGGDFSMVFQDPMTALNPLMRIKDQIIETLTIHNTKEKNEREPYAIELLKRVGIARAEQVGEAYPHELSGGMRQRVVIAIAIANKPKLLIADEPTTALDVTIQAQILDLIRELKDDLGSGVLLITHDLGVVAEMADKVAVMYAGQIVEMAPVQKLFKNPLHPYTRSLLNSLPSEDMLGGQLHVIQGVVPALDKMDRTGCRFAPRIPWIDEDAHEHNPQLREVEDGHYVRCTCYKNFYLDSSNETTQEVEAKQFGALHQGGNE</sequence>
<comment type="caution">
    <text evidence="9">The sequence shown here is derived from an EMBL/GenBank/DDBJ whole genome shotgun (WGS) entry which is preliminary data.</text>
</comment>
<evidence type="ECO:0000256" key="4">
    <source>
        <dbReference type="ARBA" id="ARBA00022475"/>
    </source>
</evidence>
<keyword evidence="6 9" id="KW-0067">ATP-binding</keyword>
<keyword evidence="10" id="KW-1185">Reference proteome</keyword>
<name>A0A9Q2HF70_9STAP</name>
<evidence type="ECO:0000256" key="5">
    <source>
        <dbReference type="ARBA" id="ARBA00022741"/>
    </source>
</evidence>
<dbReference type="InterPro" id="IPR027417">
    <property type="entry name" value="P-loop_NTPase"/>
</dbReference>
<dbReference type="Gene3D" id="3.40.50.300">
    <property type="entry name" value="P-loop containing nucleotide triphosphate hydrolases"/>
    <property type="match status" value="1"/>
</dbReference>
<evidence type="ECO:0000259" key="8">
    <source>
        <dbReference type="PROSITE" id="PS50893"/>
    </source>
</evidence>
<dbReference type="FunFam" id="3.40.50.300:FF:000016">
    <property type="entry name" value="Oligopeptide ABC transporter ATP-binding component"/>
    <property type="match status" value="1"/>
</dbReference>
<dbReference type="Pfam" id="PF08352">
    <property type="entry name" value="oligo_HPY"/>
    <property type="match status" value="1"/>
</dbReference>
<reference evidence="9 10" key="1">
    <citation type="submission" date="2020-08" db="EMBL/GenBank/DDBJ databases">
        <title>Genomic Encyclopedia of Type Strains, Phase IV (KMG-IV): sequencing the most valuable type-strain genomes for metagenomic binning, comparative biology and taxonomic classification.</title>
        <authorList>
            <person name="Goeker M."/>
        </authorList>
    </citation>
    <scope>NUCLEOTIDE SEQUENCE [LARGE SCALE GENOMIC DNA]</scope>
    <source>
        <strain evidence="9 10">DSM 19163</strain>
    </source>
</reference>
<evidence type="ECO:0000256" key="1">
    <source>
        <dbReference type="ARBA" id="ARBA00004202"/>
    </source>
</evidence>
<evidence type="ECO:0000256" key="2">
    <source>
        <dbReference type="ARBA" id="ARBA00005417"/>
    </source>
</evidence>
<dbReference type="InterPro" id="IPR017871">
    <property type="entry name" value="ABC_transporter-like_CS"/>
</dbReference>
<evidence type="ECO:0000313" key="10">
    <source>
        <dbReference type="Proteomes" id="UP000579136"/>
    </source>
</evidence>
<dbReference type="GO" id="GO:0015833">
    <property type="term" value="P:peptide transport"/>
    <property type="evidence" value="ECO:0007669"/>
    <property type="project" value="InterPro"/>
</dbReference>
<dbReference type="InterPro" id="IPR003593">
    <property type="entry name" value="AAA+_ATPase"/>
</dbReference>
<dbReference type="InterPro" id="IPR003439">
    <property type="entry name" value="ABC_transporter-like_ATP-bd"/>
</dbReference>
<keyword evidence="3" id="KW-0813">Transport</keyword>
<comment type="similarity">
    <text evidence="2">Belongs to the ABC transporter superfamily.</text>
</comment>
<dbReference type="PANTHER" id="PTHR43297">
    <property type="entry name" value="OLIGOPEPTIDE TRANSPORT ATP-BINDING PROTEIN APPD"/>
    <property type="match status" value="1"/>
</dbReference>
<protein>
    <submittedName>
        <fullName evidence="9">Peptide/nickel transport system ATP-binding protein</fullName>
    </submittedName>
</protein>
<proteinExistence type="inferred from homology"/>
<dbReference type="PROSITE" id="PS00211">
    <property type="entry name" value="ABC_TRANSPORTER_1"/>
    <property type="match status" value="1"/>
</dbReference>
<accession>A0A9Q2HF70</accession>
<dbReference type="Proteomes" id="UP000579136">
    <property type="component" value="Unassembled WGS sequence"/>
</dbReference>
<dbReference type="GO" id="GO:0016887">
    <property type="term" value="F:ATP hydrolysis activity"/>
    <property type="evidence" value="ECO:0007669"/>
    <property type="project" value="InterPro"/>
</dbReference>
<dbReference type="EMBL" id="JACHHF010000003">
    <property type="protein sequence ID" value="MBB5175838.1"/>
    <property type="molecule type" value="Genomic_DNA"/>
</dbReference>
<feature type="domain" description="ABC transporter" evidence="8">
    <location>
        <begin position="8"/>
        <end position="256"/>
    </location>
</feature>
<dbReference type="RefSeq" id="WP_183673495.1">
    <property type="nucleotide sequence ID" value="NZ_CBCRYX010000002.1"/>
</dbReference>
<evidence type="ECO:0000256" key="7">
    <source>
        <dbReference type="ARBA" id="ARBA00023136"/>
    </source>
</evidence>
<gene>
    <name evidence="9" type="ORF">HNQ45_000713</name>
</gene>
<keyword evidence="4" id="KW-1003">Cell membrane</keyword>
<evidence type="ECO:0000256" key="3">
    <source>
        <dbReference type="ARBA" id="ARBA00022448"/>
    </source>
</evidence>
<organism evidence="9 10">
    <name type="scientific">Nosocomiicoccus ampullae</name>
    <dbReference type="NCBI Taxonomy" id="489910"/>
    <lineage>
        <taxon>Bacteria</taxon>
        <taxon>Bacillati</taxon>
        <taxon>Bacillota</taxon>
        <taxon>Bacilli</taxon>
        <taxon>Bacillales</taxon>
        <taxon>Staphylococcaceae</taxon>
        <taxon>Nosocomiicoccus</taxon>
    </lineage>
</organism>
<keyword evidence="5" id="KW-0547">Nucleotide-binding</keyword>
<dbReference type="Pfam" id="PF00005">
    <property type="entry name" value="ABC_tran"/>
    <property type="match status" value="1"/>
</dbReference>
<dbReference type="AlphaFoldDB" id="A0A9Q2HF70"/>
<dbReference type="NCBIfam" id="TIGR01727">
    <property type="entry name" value="oligo_HPY"/>
    <property type="match status" value="1"/>
</dbReference>
<dbReference type="InterPro" id="IPR050388">
    <property type="entry name" value="ABC_Ni/Peptide_Import"/>
</dbReference>
<evidence type="ECO:0000313" key="9">
    <source>
        <dbReference type="EMBL" id="MBB5175838.1"/>
    </source>
</evidence>
<evidence type="ECO:0000256" key="6">
    <source>
        <dbReference type="ARBA" id="ARBA00022840"/>
    </source>
</evidence>
<dbReference type="SUPFAM" id="SSF52540">
    <property type="entry name" value="P-loop containing nucleoside triphosphate hydrolases"/>
    <property type="match status" value="1"/>
</dbReference>
<dbReference type="InterPro" id="IPR013563">
    <property type="entry name" value="Oligopep_ABC_C"/>
</dbReference>
<comment type="subcellular location">
    <subcellularLocation>
        <location evidence="1">Cell membrane</location>
        <topology evidence="1">Peripheral membrane protein</topology>
    </subcellularLocation>
</comment>
<dbReference type="GO" id="GO:0005886">
    <property type="term" value="C:plasma membrane"/>
    <property type="evidence" value="ECO:0007669"/>
    <property type="project" value="UniProtKB-SubCell"/>
</dbReference>
<dbReference type="PROSITE" id="PS50893">
    <property type="entry name" value="ABC_TRANSPORTER_2"/>
    <property type="match status" value="1"/>
</dbReference>
<keyword evidence="7" id="KW-0472">Membrane</keyword>